<keyword evidence="2" id="KW-1185">Reference proteome</keyword>
<dbReference type="Proteomes" id="UP000631114">
    <property type="component" value="Unassembled WGS sequence"/>
</dbReference>
<evidence type="ECO:0000313" key="1">
    <source>
        <dbReference type="EMBL" id="KAF9603381.1"/>
    </source>
</evidence>
<dbReference type="OrthoDB" id="6275295at2759"/>
<dbReference type="PANTHER" id="PTHR47334">
    <property type="entry name" value="SPLICING FACTOR PWI DOMAIN-CONTAINING PROTEIN / RNA RECOGNITION MOTIF (RRM)-CONTAINING PROTEIN"/>
    <property type="match status" value="1"/>
</dbReference>
<protein>
    <submittedName>
        <fullName evidence="1">Uncharacterized protein</fullName>
    </submittedName>
</protein>
<evidence type="ECO:0000313" key="2">
    <source>
        <dbReference type="Proteomes" id="UP000631114"/>
    </source>
</evidence>
<dbReference type="Pfam" id="PF03004">
    <property type="entry name" value="Transposase_24"/>
    <property type="match status" value="1"/>
</dbReference>
<organism evidence="1 2">
    <name type="scientific">Coptis chinensis</name>
    <dbReference type="NCBI Taxonomy" id="261450"/>
    <lineage>
        <taxon>Eukaryota</taxon>
        <taxon>Viridiplantae</taxon>
        <taxon>Streptophyta</taxon>
        <taxon>Embryophyta</taxon>
        <taxon>Tracheophyta</taxon>
        <taxon>Spermatophyta</taxon>
        <taxon>Magnoliopsida</taxon>
        <taxon>Ranunculales</taxon>
        <taxon>Ranunculaceae</taxon>
        <taxon>Coptidoideae</taxon>
        <taxon>Coptis</taxon>
    </lineage>
</organism>
<reference evidence="1 2" key="1">
    <citation type="submission" date="2020-10" db="EMBL/GenBank/DDBJ databases">
        <title>The Coptis chinensis genome and diversification of protoberbering-type alkaloids.</title>
        <authorList>
            <person name="Wang B."/>
            <person name="Shu S."/>
            <person name="Song C."/>
            <person name="Liu Y."/>
        </authorList>
    </citation>
    <scope>NUCLEOTIDE SEQUENCE [LARGE SCALE GENOMIC DNA]</scope>
    <source>
        <strain evidence="1">HL-2020</strain>
        <tissue evidence="1">Leaf</tissue>
    </source>
</reference>
<proteinExistence type="predicted"/>
<gene>
    <name evidence="1" type="ORF">IFM89_035626</name>
</gene>
<sequence>MLFLSCPTGFDPSHWEAFAILESRQEVKDLCAKNAQNRSMNFVDHTCGRKLYSRILEELDEANPGKKHRRTDGWKYGHEHRDGTVLNNSQELYQVANLNPHSRLSSNPNVKILGRKGEHVANGYVKIDNKKCHFRDIVEDEKVVSTGPTPEWDEGIAWALDSPPKGISCYPTTYTPMVRPAYPPRMPGAIGMLDPLVRPPISGIYGVPPICRLSFLLLLQQRNHKLLIYVGKIASTVENDFILTLLGVALWTVKSWKHAQDQAMKLQEALGFVSLSPEGLLRALRI</sequence>
<comment type="caution">
    <text evidence="1">The sequence shown here is derived from an EMBL/GenBank/DDBJ whole genome shotgun (WGS) entry which is preliminary data.</text>
</comment>
<dbReference type="InterPro" id="IPR053294">
    <property type="entry name" value="RBM_PWI_domain"/>
</dbReference>
<dbReference type="InterPro" id="IPR004252">
    <property type="entry name" value="Probable_transposase_24"/>
</dbReference>
<dbReference type="EMBL" id="JADFTS010000006">
    <property type="protein sequence ID" value="KAF9603381.1"/>
    <property type="molecule type" value="Genomic_DNA"/>
</dbReference>
<name>A0A835HR70_9MAGN</name>
<dbReference type="AlphaFoldDB" id="A0A835HR70"/>
<dbReference type="PANTHER" id="PTHR47334:SF2">
    <property type="entry name" value="RNA-BINDING MOTIF PROTEIN 25"/>
    <property type="match status" value="1"/>
</dbReference>
<accession>A0A835HR70</accession>